<accession>A0A822YAB4</accession>
<dbReference type="EMBL" id="DUZY01000002">
    <property type="protein sequence ID" value="DAD28056.1"/>
    <property type="molecule type" value="Genomic_DNA"/>
</dbReference>
<evidence type="ECO:0000313" key="1">
    <source>
        <dbReference type="EMBL" id="DAD28056.1"/>
    </source>
</evidence>
<reference evidence="1 2" key="1">
    <citation type="journal article" date="2020" name="Mol. Biol. Evol.">
        <title>Distinct Expression and Methylation Patterns for Genes with Different Fates following a Single Whole-Genome Duplication in Flowering Plants.</title>
        <authorList>
            <person name="Shi T."/>
            <person name="Rahmani R.S."/>
            <person name="Gugger P.F."/>
            <person name="Wang M."/>
            <person name="Li H."/>
            <person name="Zhang Y."/>
            <person name="Li Z."/>
            <person name="Wang Q."/>
            <person name="Van de Peer Y."/>
            <person name="Marchal K."/>
            <person name="Chen J."/>
        </authorList>
    </citation>
    <scope>NUCLEOTIDE SEQUENCE [LARGE SCALE GENOMIC DNA]</scope>
    <source>
        <tissue evidence="1">Leaf</tissue>
    </source>
</reference>
<name>A0A822YAB4_NELNU</name>
<evidence type="ECO:0000313" key="2">
    <source>
        <dbReference type="Proteomes" id="UP000607653"/>
    </source>
</evidence>
<comment type="caution">
    <text evidence="1">The sequence shown here is derived from an EMBL/GenBank/DDBJ whole genome shotgun (WGS) entry which is preliminary data.</text>
</comment>
<dbReference type="Proteomes" id="UP000607653">
    <property type="component" value="Unassembled WGS sequence"/>
</dbReference>
<protein>
    <submittedName>
        <fullName evidence="1">Uncharacterized protein</fullName>
    </submittedName>
</protein>
<keyword evidence="2" id="KW-1185">Reference proteome</keyword>
<proteinExistence type="predicted"/>
<organism evidence="1 2">
    <name type="scientific">Nelumbo nucifera</name>
    <name type="common">Sacred lotus</name>
    <dbReference type="NCBI Taxonomy" id="4432"/>
    <lineage>
        <taxon>Eukaryota</taxon>
        <taxon>Viridiplantae</taxon>
        <taxon>Streptophyta</taxon>
        <taxon>Embryophyta</taxon>
        <taxon>Tracheophyta</taxon>
        <taxon>Spermatophyta</taxon>
        <taxon>Magnoliopsida</taxon>
        <taxon>Proteales</taxon>
        <taxon>Nelumbonaceae</taxon>
        <taxon>Nelumbo</taxon>
    </lineage>
</organism>
<dbReference type="AlphaFoldDB" id="A0A822YAB4"/>
<gene>
    <name evidence="1" type="ORF">HUJ06_029525</name>
</gene>
<sequence>MTRTCSFSSALRLMHMGSSVPTGPSTTPAPLCCEVFDAFTSLLEEAGDGKGTLLDLSGVTWAQTNTGRGIPSLGLDLHMRTEEAQREATDYERYSPVLGPLRFSLRRWVQICRCN</sequence>